<dbReference type="STRING" id="871963.Desdi_2975"/>
<evidence type="ECO:0000256" key="6">
    <source>
        <dbReference type="ARBA" id="ARBA00022989"/>
    </source>
</evidence>
<evidence type="ECO:0000256" key="2">
    <source>
        <dbReference type="ARBA" id="ARBA00022676"/>
    </source>
</evidence>
<dbReference type="HOGENOM" id="CLU_033536_0_0_9"/>
<evidence type="ECO:0000256" key="4">
    <source>
        <dbReference type="ARBA" id="ARBA00022692"/>
    </source>
</evidence>
<dbReference type="InterPro" id="IPR050256">
    <property type="entry name" value="Glycosyltransferase_2"/>
</dbReference>
<keyword evidence="10" id="KW-1185">Reference proteome</keyword>
<protein>
    <submittedName>
        <fullName evidence="9">Glycosyl transferase</fullName>
    </submittedName>
</protein>
<dbReference type="Proteomes" id="UP000010797">
    <property type="component" value="Chromosome"/>
</dbReference>
<dbReference type="GO" id="GO:0005886">
    <property type="term" value="C:plasma membrane"/>
    <property type="evidence" value="ECO:0007669"/>
    <property type="project" value="TreeGrafter"/>
</dbReference>
<dbReference type="InterPro" id="IPR001173">
    <property type="entry name" value="Glyco_trans_2-like"/>
</dbReference>
<evidence type="ECO:0000313" key="10">
    <source>
        <dbReference type="Proteomes" id="UP000010797"/>
    </source>
</evidence>
<keyword evidence="1" id="KW-1003">Cell membrane</keyword>
<evidence type="ECO:0000256" key="7">
    <source>
        <dbReference type="ARBA" id="ARBA00023136"/>
    </source>
</evidence>
<dbReference type="KEGG" id="ddl:Desdi_2975"/>
<proteinExistence type="predicted"/>
<reference evidence="10" key="1">
    <citation type="submission" date="2012-02" db="EMBL/GenBank/DDBJ databases">
        <title>Complete sequence of Desulfitobacterium dichloroeliminans LMG P-21439.</title>
        <authorList>
            <person name="Lucas S."/>
            <person name="Han J."/>
            <person name="Lapidus A."/>
            <person name="Cheng J.-F."/>
            <person name="Goodwin L."/>
            <person name="Pitluck S."/>
            <person name="Peters L."/>
            <person name="Ovchinnikova G."/>
            <person name="Teshima H."/>
            <person name="Detter J.C."/>
            <person name="Han C."/>
            <person name="Tapia R."/>
            <person name="Land M."/>
            <person name="Hauser L."/>
            <person name="Kyrpides N."/>
            <person name="Ivanova N."/>
            <person name="Pagani I."/>
            <person name="Kruse T."/>
            <person name="de Vos W.M."/>
            <person name="Boon N."/>
            <person name="Smidt H."/>
            <person name="Woyke T."/>
        </authorList>
    </citation>
    <scope>NUCLEOTIDE SEQUENCE [LARGE SCALE GENOMIC DNA]</scope>
    <source>
        <strain evidence="10">LMG P-21439 / DCA1</strain>
    </source>
</reference>
<name>L0FAY2_DESDL</name>
<keyword evidence="4" id="KW-0812">Transmembrane</keyword>
<dbReference type="PANTHER" id="PTHR48090">
    <property type="entry name" value="UNDECAPRENYL-PHOSPHATE 4-DEOXY-4-FORMAMIDO-L-ARABINOSE TRANSFERASE-RELATED"/>
    <property type="match status" value="1"/>
</dbReference>
<dbReference type="PANTHER" id="PTHR48090:SF3">
    <property type="entry name" value="UNDECAPRENYL-PHOSPHATE 4-DEOXY-4-FORMAMIDO-L-ARABINOSE TRANSFERASE"/>
    <property type="match status" value="1"/>
</dbReference>
<dbReference type="Gene3D" id="3.90.550.10">
    <property type="entry name" value="Spore Coat Polysaccharide Biosynthesis Protein SpsA, Chain A"/>
    <property type="match status" value="1"/>
</dbReference>
<evidence type="ECO:0000313" key="9">
    <source>
        <dbReference type="EMBL" id="AGA70382.1"/>
    </source>
</evidence>
<dbReference type="GO" id="GO:0009103">
    <property type="term" value="P:lipopolysaccharide biosynthetic process"/>
    <property type="evidence" value="ECO:0007669"/>
    <property type="project" value="UniProtKB-KW"/>
</dbReference>
<dbReference type="CDD" id="cd04187">
    <property type="entry name" value="DPM1_like_bac"/>
    <property type="match status" value="1"/>
</dbReference>
<evidence type="ECO:0000256" key="5">
    <source>
        <dbReference type="ARBA" id="ARBA00022985"/>
    </source>
</evidence>
<feature type="domain" description="Glycosyltransferase 2-like" evidence="8">
    <location>
        <begin position="6"/>
        <end position="169"/>
    </location>
</feature>
<keyword evidence="3 9" id="KW-0808">Transferase</keyword>
<dbReference type="eggNOG" id="COG0463">
    <property type="taxonomic scope" value="Bacteria"/>
</dbReference>
<accession>L0FAY2</accession>
<evidence type="ECO:0000256" key="1">
    <source>
        <dbReference type="ARBA" id="ARBA00022475"/>
    </source>
</evidence>
<keyword evidence="6" id="KW-1133">Transmembrane helix</keyword>
<gene>
    <name evidence="9" type="ordered locus">Desdi_2975</name>
</gene>
<dbReference type="OrthoDB" id="9807778at2"/>
<sequence>MMEKISVVVPVYNSQKTLGMLCYYLQETLNKLNLDFEIILVDDGSKDDSFSKMLDLHRMEPRIKIIQLKRNYGQQNAIMCGLRYATGTYTVIMDDDLQNPPEEIVKLWQKIREGYDVVYGLPSLAAKKDQRYRYWGAVLRDLLFNLMINKPAGIKVSSFRILHKNLLAKIIVDRTSFVYISAIIFKHRVKVANIEVNHHKRESGHSNYSILKLVRLYLKILLNYGPGISKFARTTRPQYEIANNKL</sequence>
<dbReference type="Pfam" id="PF00535">
    <property type="entry name" value="Glycos_transf_2"/>
    <property type="match status" value="1"/>
</dbReference>
<dbReference type="GO" id="GO:0099621">
    <property type="term" value="F:undecaprenyl-phosphate 4-deoxy-4-formamido-L-arabinose transferase activity"/>
    <property type="evidence" value="ECO:0007669"/>
    <property type="project" value="TreeGrafter"/>
</dbReference>
<dbReference type="EMBL" id="CP003344">
    <property type="protein sequence ID" value="AGA70382.1"/>
    <property type="molecule type" value="Genomic_DNA"/>
</dbReference>
<organism evidence="9 10">
    <name type="scientific">Desulfitobacterium dichloroeliminans (strain LMG P-21439 / DCA1)</name>
    <dbReference type="NCBI Taxonomy" id="871963"/>
    <lineage>
        <taxon>Bacteria</taxon>
        <taxon>Bacillati</taxon>
        <taxon>Bacillota</taxon>
        <taxon>Clostridia</taxon>
        <taxon>Eubacteriales</taxon>
        <taxon>Desulfitobacteriaceae</taxon>
        <taxon>Desulfitobacterium</taxon>
    </lineage>
</organism>
<evidence type="ECO:0000259" key="8">
    <source>
        <dbReference type="Pfam" id="PF00535"/>
    </source>
</evidence>
<keyword evidence="5" id="KW-0448">Lipopolysaccharide biosynthesis</keyword>
<dbReference type="SUPFAM" id="SSF53448">
    <property type="entry name" value="Nucleotide-diphospho-sugar transferases"/>
    <property type="match status" value="1"/>
</dbReference>
<keyword evidence="2" id="KW-0328">Glycosyltransferase</keyword>
<dbReference type="RefSeq" id="WP_015263343.1">
    <property type="nucleotide sequence ID" value="NC_019903.1"/>
</dbReference>
<evidence type="ECO:0000256" key="3">
    <source>
        <dbReference type="ARBA" id="ARBA00022679"/>
    </source>
</evidence>
<dbReference type="AlphaFoldDB" id="L0FAY2"/>
<keyword evidence="7" id="KW-0472">Membrane</keyword>
<dbReference type="InterPro" id="IPR029044">
    <property type="entry name" value="Nucleotide-diphossugar_trans"/>
</dbReference>